<evidence type="ECO:0000313" key="2">
    <source>
        <dbReference type="Proteomes" id="UP000186922"/>
    </source>
</evidence>
<gene>
    <name evidence="1" type="primary">RvY_12578-1</name>
    <name evidence="1" type="synonym">RvY_12578.1</name>
    <name evidence="1" type="ORF">RvY_12578</name>
</gene>
<reference evidence="1 2" key="1">
    <citation type="journal article" date="2016" name="Nat. Commun.">
        <title>Extremotolerant tardigrade genome and improved radiotolerance of human cultured cells by tardigrade-unique protein.</title>
        <authorList>
            <person name="Hashimoto T."/>
            <person name="Horikawa D.D."/>
            <person name="Saito Y."/>
            <person name="Kuwahara H."/>
            <person name="Kozuka-Hata H."/>
            <person name="Shin-I T."/>
            <person name="Minakuchi Y."/>
            <person name="Ohishi K."/>
            <person name="Motoyama A."/>
            <person name="Aizu T."/>
            <person name="Enomoto A."/>
            <person name="Kondo K."/>
            <person name="Tanaka S."/>
            <person name="Hara Y."/>
            <person name="Koshikawa S."/>
            <person name="Sagara H."/>
            <person name="Miura T."/>
            <person name="Yokobori S."/>
            <person name="Miyagawa K."/>
            <person name="Suzuki Y."/>
            <person name="Kubo T."/>
            <person name="Oyama M."/>
            <person name="Kohara Y."/>
            <person name="Fujiyama A."/>
            <person name="Arakawa K."/>
            <person name="Katayama T."/>
            <person name="Toyoda A."/>
            <person name="Kunieda T."/>
        </authorList>
    </citation>
    <scope>NUCLEOTIDE SEQUENCE [LARGE SCALE GENOMIC DNA]</scope>
    <source>
        <strain evidence="1 2">YOKOZUNA-1</strain>
    </source>
</reference>
<comment type="caution">
    <text evidence="1">The sequence shown here is derived from an EMBL/GenBank/DDBJ whole genome shotgun (WGS) entry which is preliminary data.</text>
</comment>
<dbReference type="AlphaFoldDB" id="A0A1D1VQF5"/>
<sequence length="281" mass="31517">MGHLNELIRYSAMAAVESVEGPAGAEDGALADKESITIYCYDTFRDRADRIWETPFPDKRRVGTRAAALISIVLQQRDSGKDLHKVIIRRSTQRDAITYVSVKLREIIHSRLDWDPLKEKPDWTMRPTCGCTFFTCHFKTSATMDEAERQHLLDNGFQSVYLSFGDVAVEVEIARYTQDRQADWVMNGAGEKAYLMKRLTFIFGDKSQGLYRCSAGSVVYYLGRIVKGRESLLRARQLLKAAAGHAAAPSPLCISAVSVKTKKYTGSDPALDPKPQIVFLQ</sequence>
<protein>
    <submittedName>
        <fullName evidence="1">Uncharacterized protein</fullName>
    </submittedName>
</protein>
<accession>A0A1D1VQF5</accession>
<proteinExistence type="predicted"/>
<organism evidence="1 2">
    <name type="scientific">Ramazzottius varieornatus</name>
    <name type="common">Water bear</name>
    <name type="synonym">Tardigrade</name>
    <dbReference type="NCBI Taxonomy" id="947166"/>
    <lineage>
        <taxon>Eukaryota</taxon>
        <taxon>Metazoa</taxon>
        <taxon>Ecdysozoa</taxon>
        <taxon>Tardigrada</taxon>
        <taxon>Eutardigrada</taxon>
        <taxon>Parachela</taxon>
        <taxon>Hypsibioidea</taxon>
        <taxon>Ramazzottiidae</taxon>
        <taxon>Ramazzottius</taxon>
    </lineage>
</organism>
<dbReference type="Proteomes" id="UP000186922">
    <property type="component" value="Unassembled WGS sequence"/>
</dbReference>
<dbReference type="EMBL" id="BDGG01000007">
    <property type="protein sequence ID" value="GAV01948.1"/>
    <property type="molecule type" value="Genomic_DNA"/>
</dbReference>
<evidence type="ECO:0000313" key="1">
    <source>
        <dbReference type="EMBL" id="GAV01948.1"/>
    </source>
</evidence>
<name>A0A1D1VQF5_RAMVA</name>
<keyword evidence="2" id="KW-1185">Reference proteome</keyword>